<dbReference type="PRINTS" id="PR00411">
    <property type="entry name" value="PNDRDTASEI"/>
</dbReference>
<dbReference type="AlphaFoldDB" id="A0A0N1P1L9"/>
<name>A0A0N1P1L9_9EURO</name>
<dbReference type="EMBL" id="LFJN01000007">
    <property type="protein sequence ID" value="KPI42336.1"/>
    <property type="molecule type" value="Genomic_DNA"/>
</dbReference>
<feature type="domain" description="FAD/NAD(P)-binding" evidence="1">
    <location>
        <begin position="64"/>
        <end position="258"/>
    </location>
</feature>
<comment type="caution">
    <text evidence="2">The sequence shown here is derived from an EMBL/GenBank/DDBJ whole genome shotgun (WGS) entry which is preliminary data.</text>
</comment>
<dbReference type="GO" id="GO:0005737">
    <property type="term" value="C:cytoplasm"/>
    <property type="evidence" value="ECO:0007669"/>
    <property type="project" value="TreeGrafter"/>
</dbReference>
<dbReference type="GeneID" id="28741932"/>
<dbReference type="SUPFAM" id="SSF51905">
    <property type="entry name" value="FAD/NAD(P)-binding domain"/>
    <property type="match status" value="1"/>
</dbReference>
<evidence type="ECO:0000313" key="2">
    <source>
        <dbReference type="EMBL" id="KPI42336.1"/>
    </source>
</evidence>
<gene>
    <name evidence="2" type="ORF">AB675_9511</name>
</gene>
<dbReference type="PANTHER" id="PTHR43735">
    <property type="entry name" value="APOPTOSIS-INDUCING FACTOR 1"/>
    <property type="match status" value="1"/>
</dbReference>
<keyword evidence="3" id="KW-1185">Reference proteome</keyword>
<dbReference type="GO" id="GO:0050660">
    <property type="term" value="F:flavin adenine dinucleotide binding"/>
    <property type="evidence" value="ECO:0007669"/>
    <property type="project" value="TreeGrafter"/>
</dbReference>
<protein>
    <submittedName>
        <fullName evidence="2">Apoptosis-inducing factor 2</fullName>
    </submittedName>
</protein>
<dbReference type="Pfam" id="PF07992">
    <property type="entry name" value="Pyr_redox_2"/>
    <property type="match status" value="1"/>
</dbReference>
<proteinExistence type="predicted"/>
<accession>A0A0N1P1L9</accession>
<dbReference type="PRINTS" id="PR00368">
    <property type="entry name" value="FADPNR"/>
</dbReference>
<dbReference type="PANTHER" id="PTHR43735:SF24">
    <property type="entry name" value="NUCLEOTIDE-DISULPHIDE OXIDOREDUCTASE AMID-LIKE, PUTATIVE (AFU_ORTHOLOGUE AFUA_1G17180)-RELATED"/>
    <property type="match status" value="1"/>
</dbReference>
<dbReference type="OrthoDB" id="202203at2759"/>
<dbReference type="GO" id="GO:0004174">
    <property type="term" value="F:electron-transferring-flavoprotein dehydrogenase activity"/>
    <property type="evidence" value="ECO:0007669"/>
    <property type="project" value="TreeGrafter"/>
</dbReference>
<dbReference type="Gene3D" id="3.50.50.100">
    <property type="match status" value="1"/>
</dbReference>
<dbReference type="InterPro" id="IPR023753">
    <property type="entry name" value="FAD/NAD-binding_dom"/>
</dbReference>
<organism evidence="2 3">
    <name type="scientific">Cyphellophora attinorum</name>
    <dbReference type="NCBI Taxonomy" id="1664694"/>
    <lineage>
        <taxon>Eukaryota</taxon>
        <taxon>Fungi</taxon>
        <taxon>Dikarya</taxon>
        <taxon>Ascomycota</taxon>
        <taxon>Pezizomycotina</taxon>
        <taxon>Eurotiomycetes</taxon>
        <taxon>Chaetothyriomycetidae</taxon>
        <taxon>Chaetothyriales</taxon>
        <taxon>Cyphellophoraceae</taxon>
        <taxon>Cyphellophora</taxon>
    </lineage>
</organism>
<dbReference type="RefSeq" id="XP_018002299.1">
    <property type="nucleotide sequence ID" value="XM_018150052.1"/>
</dbReference>
<evidence type="ECO:0000259" key="1">
    <source>
        <dbReference type="Pfam" id="PF07992"/>
    </source>
</evidence>
<dbReference type="InterPro" id="IPR036188">
    <property type="entry name" value="FAD/NAD-bd_sf"/>
</dbReference>
<dbReference type="Proteomes" id="UP000038010">
    <property type="component" value="Unassembled WGS sequence"/>
</dbReference>
<evidence type="ECO:0000313" key="3">
    <source>
        <dbReference type="Proteomes" id="UP000038010"/>
    </source>
</evidence>
<sequence>MALRTLTTGGAPWRVLIAGGSYAGLSAALNLLDLCEGRPPRFNPAFKFEDIPAVFTGKLTRRIPVEITIVDERDGYYHLIGSPLALASKEYAAKAWVNFKNVPALQDPSIKVTQGSIESVDCEAHKATISLHASQRKETLQYDYFIAATGLRRPWPVVPQSLTRETYLAETAGNIESCQDSVIVIGGGAVGVETAAELKLVRPATRVTLVHSRQQLLSAEPLPGEFKDAVAPLVREAGVELVLGQRVAYYAERNSCPESNLTLHTDDNIPSVCCPGRRGYVKIEPTLHFSGADHHFAIGDVARWSGIKRCGGAMHMGHHAAHNIYQELVSQRIVPDEAEAHRKPDYLELNEFPPVIGLAVGRKAISYVAEQGVKQGEEVLQMMFGDDLGWSICWNYMKLGDKNLVPGDEQDLGLRELELGGTVEKERLEMINGKGGERVAVSEVVAAVA</sequence>
<reference evidence="2 3" key="1">
    <citation type="submission" date="2015-06" db="EMBL/GenBank/DDBJ databases">
        <title>Draft genome of the ant-associated black yeast Phialophora attae CBS 131958.</title>
        <authorList>
            <person name="Moreno L.F."/>
            <person name="Stielow B.J."/>
            <person name="de Hoog S."/>
            <person name="Vicente V.A."/>
            <person name="Weiss V.A."/>
            <person name="de Vries M."/>
            <person name="Cruz L.M."/>
            <person name="Souza E.M."/>
        </authorList>
    </citation>
    <scope>NUCLEOTIDE SEQUENCE [LARGE SCALE GENOMIC DNA]</scope>
    <source>
        <strain evidence="2 3">CBS 131958</strain>
    </source>
</reference>
<dbReference type="STRING" id="1664694.A0A0N1P1L9"/>
<dbReference type="VEuPathDB" id="FungiDB:AB675_9511"/>